<evidence type="ECO:0000259" key="1">
    <source>
        <dbReference type="Pfam" id="PF13847"/>
    </source>
</evidence>
<dbReference type="Gene3D" id="3.40.50.150">
    <property type="entry name" value="Vaccinia Virus protein VP39"/>
    <property type="match status" value="1"/>
</dbReference>
<evidence type="ECO:0000313" key="3">
    <source>
        <dbReference type="Proteomes" id="UP000070539"/>
    </source>
</evidence>
<accession>A0A136WD05</accession>
<dbReference type="GO" id="GO:0032259">
    <property type="term" value="P:methylation"/>
    <property type="evidence" value="ECO:0007669"/>
    <property type="project" value="UniProtKB-KW"/>
</dbReference>
<evidence type="ECO:0000313" key="2">
    <source>
        <dbReference type="EMBL" id="KXL52219.1"/>
    </source>
</evidence>
<keyword evidence="2" id="KW-0808">Transferase</keyword>
<feature type="domain" description="Methyltransferase" evidence="1">
    <location>
        <begin position="39"/>
        <end position="178"/>
    </location>
</feature>
<protein>
    <submittedName>
        <fullName evidence="2">Demethylmenaquinone methyltransferase</fullName>
        <ecNumber evidence="2">2.1.1.163</ecNumber>
    </submittedName>
</protein>
<dbReference type="Proteomes" id="UP000070539">
    <property type="component" value="Unassembled WGS sequence"/>
</dbReference>
<dbReference type="CDD" id="cd02440">
    <property type="entry name" value="AdoMet_MTases"/>
    <property type="match status" value="1"/>
</dbReference>
<organism evidence="2 3">
    <name type="scientific">Anaerotignum neopropionicum</name>
    <dbReference type="NCBI Taxonomy" id="36847"/>
    <lineage>
        <taxon>Bacteria</taxon>
        <taxon>Bacillati</taxon>
        <taxon>Bacillota</taxon>
        <taxon>Clostridia</taxon>
        <taxon>Lachnospirales</taxon>
        <taxon>Anaerotignaceae</taxon>
        <taxon>Anaerotignum</taxon>
    </lineage>
</organism>
<dbReference type="EMBL" id="LRVM01000009">
    <property type="protein sequence ID" value="KXL52219.1"/>
    <property type="molecule type" value="Genomic_DNA"/>
</dbReference>
<dbReference type="STRING" id="36847.CLNEO_23840"/>
<dbReference type="RefSeq" id="WP_066089398.1">
    <property type="nucleotide sequence ID" value="NZ_LRVM01000009.1"/>
</dbReference>
<keyword evidence="3" id="KW-1185">Reference proteome</keyword>
<dbReference type="InterPro" id="IPR029063">
    <property type="entry name" value="SAM-dependent_MTases_sf"/>
</dbReference>
<sequence length="212" mass="24046">MARKEESVWNRLSSVYDFFMKKDEATYKEIIQRTTQLLKPKEHVLEIATGTGIIALGLCEHILNIEAIDFSTDMIAVARKKAAQMGANSLKFDVQDACKLTYDSGSFDAVMIANALHVMPNPDMVLMEIKRVLTPEGRLIAPTFVHAESLKAEALSRLMRITGFRAYHKWTEQSYHKFLNENSFEIVESRIFQASFPLNYVVAKPIKTDILG</sequence>
<keyword evidence="2" id="KW-0489">Methyltransferase</keyword>
<gene>
    <name evidence="2" type="primary">ubiE_3</name>
    <name evidence="2" type="ORF">CLNEO_23840</name>
</gene>
<dbReference type="OrthoDB" id="9808140at2"/>
<dbReference type="EC" id="2.1.1.163" evidence="2"/>
<comment type="caution">
    <text evidence="2">The sequence shown here is derived from an EMBL/GenBank/DDBJ whole genome shotgun (WGS) entry which is preliminary data.</text>
</comment>
<dbReference type="GO" id="GO:0043770">
    <property type="term" value="F:demethylmenaquinone methyltransferase activity"/>
    <property type="evidence" value="ECO:0007669"/>
    <property type="project" value="UniProtKB-EC"/>
</dbReference>
<dbReference type="SUPFAM" id="SSF53335">
    <property type="entry name" value="S-adenosyl-L-methionine-dependent methyltransferases"/>
    <property type="match status" value="1"/>
</dbReference>
<dbReference type="AlphaFoldDB" id="A0A136WD05"/>
<dbReference type="Pfam" id="PF13847">
    <property type="entry name" value="Methyltransf_31"/>
    <property type="match status" value="1"/>
</dbReference>
<dbReference type="PANTHER" id="PTHR43591:SF110">
    <property type="entry name" value="RHODANESE DOMAIN-CONTAINING PROTEIN"/>
    <property type="match status" value="1"/>
</dbReference>
<dbReference type="InterPro" id="IPR025714">
    <property type="entry name" value="Methyltranfer_dom"/>
</dbReference>
<name>A0A136WD05_9FIRM</name>
<reference evidence="2 3" key="1">
    <citation type="submission" date="2016-01" db="EMBL/GenBank/DDBJ databases">
        <title>Genome sequence of Clostridium neopropionicum X4, DSM-3847.</title>
        <authorList>
            <person name="Poehlein A."/>
            <person name="Beck M.H."/>
            <person name="Bengelsdorf F.R."/>
            <person name="Daniel R."/>
            <person name="Duerre P."/>
        </authorList>
    </citation>
    <scope>NUCLEOTIDE SEQUENCE [LARGE SCALE GENOMIC DNA]</scope>
    <source>
        <strain evidence="2 3">DSM-3847</strain>
    </source>
</reference>
<dbReference type="PANTHER" id="PTHR43591">
    <property type="entry name" value="METHYLTRANSFERASE"/>
    <property type="match status" value="1"/>
</dbReference>
<proteinExistence type="predicted"/>